<evidence type="ECO:0000313" key="3">
    <source>
        <dbReference type="Proteomes" id="UP000002212"/>
    </source>
</evidence>
<dbReference type="KEGG" id="rop:ROP_pROB02-02350"/>
<feature type="compositionally biased region" description="Basic and acidic residues" evidence="1">
    <location>
        <begin position="14"/>
        <end position="37"/>
    </location>
</feature>
<feature type="compositionally biased region" description="Polar residues" evidence="1">
    <location>
        <begin position="53"/>
        <end position="67"/>
    </location>
</feature>
<reference evidence="2 3" key="2">
    <citation type="submission" date="2009-03" db="EMBL/GenBank/DDBJ databases">
        <title>Comparison of the complete genome sequences of Rhodococcus erythropolis PR4 and Rhodococcus opacus B4.</title>
        <authorList>
            <person name="Takarada H."/>
            <person name="Sekine M."/>
            <person name="Hosoyama A."/>
            <person name="Yamada R."/>
            <person name="Fujisawa T."/>
            <person name="Omata S."/>
            <person name="Shimizu A."/>
            <person name="Tsukatani N."/>
            <person name="Tanikawa S."/>
            <person name="Fujita N."/>
            <person name="Harayama S."/>
        </authorList>
    </citation>
    <scope>NUCLEOTIDE SEQUENCE [LARGE SCALE GENOMIC DNA]</scope>
    <source>
        <strain evidence="2 3">B4</strain>
        <plasmid evidence="2 3">pROB02</plasmid>
    </source>
</reference>
<reference evidence="2 3" key="1">
    <citation type="journal article" date="2005" name="J. Biosci. Bioeng.">
        <title>Isolation and characterization of benzene-tolerant Rhodococcus opacus strains.</title>
        <authorList>
            <person name="Na K.S."/>
            <person name="Kuroda A."/>
            <person name="Takiguchi N."/>
            <person name="Ikeda T."/>
            <person name="Ohtake H."/>
            <person name="Kato J."/>
        </authorList>
    </citation>
    <scope>NUCLEOTIDE SEQUENCE [LARGE SCALE GENOMIC DNA]</scope>
    <source>
        <strain evidence="2 3">B4</strain>
        <plasmid evidence="2">pROB02</plasmid>
    </source>
</reference>
<accession>C1BE39</accession>
<gene>
    <name evidence="2" type="ordered locus">ROP_pROB02-02350</name>
</gene>
<geneLocation type="plasmid" evidence="2 3">
    <name>pROB02</name>
</geneLocation>
<name>C1BE39_RHOOB</name>
<feature type="compositionally biased region" description="Low complexity" evidence="1">
    <location>
        <begin position="75"/>
        <end position="90"/>
    </location>
</feature>
<dbReference type="AlphaFoldDB" id="C1BE39"/>
<keyword evidence="2" id="KW-0614">Plasmid</keyword>
<feature type="region of interest" description="Disordered" evidence="1">
    <location>
        <begin position="1"/>
        <end position="130"/>
    </location>
</feature>
<dbReference type="Proteomes" id="UP000002212">
    <property type="component" value="Plasmid pROB02"/>
</dbReference>
<dbReference type="PATRIC" id="fig|632772.20.peg.8619"/>
<dbReference type="HOGENOM" id="CLU_1936481_0_0_11"/>
<proteinExistence type="predicted"/>
<organism evidence="2 3">
    <name type="scientific">Rhodococcus opacus (strain B4)</name>
    <dbReference type="NCBI Taxonomy" id="632772"/>
    <lineage>
        <taxon>Bacteria</taxon>
        <taxon>Bacillati</taxon>
        <taxon>Actinomycetota</taxon>
        <taxon>Actinomycetes</taxon>
        <taxon>Mycobacteriales</taxon>
        <taxon>Nocardiaceae</taxon>
        <taxon>Rhodococcus</taxon>
    </lineage>
</organism>
<dbReference type="EMBL" id="AP011117">
    <property type="protein sequence ID" value="BAH47242.1"/>
    <property type="molecule type" value="Genomic_DNA"/>
</dbReference>
<protein>
    <submittedName>
        <fullName evidence="2">Uncharacterized protein</fullName>
    </submittedName>
</protein>
<sequence>MQVAAPYDPAPCRSAEDRPHRGGGERYYDHNHHHGDEGFVIGEKLLHDRKSPSPGSHQSKLASASTDTRTDRMEAPATTCTPQTTANQYTEPNRRLNPLTAQDVEPPHAAPREPVAPPDPLVWRVQTRRA</sequence>
<evidence type="ECO:0000313" key="2">
    <source>
        <dbReference type="EMBL" id="BAH47242.1"/>
    </source>
</evidence>
<evidence type="ECO:0000256" key="1">
    <source>
        <dbReference type="SAM" id="MobiDB-lite"/>
    </source>
</evidence>